<gene>
    <name evidence="1" type="ORF">NPIL_596001</name>
</gene>
<evidence type="ECO:0000313" key="2">
    <source>
        <dbReference type="Proteomes" id="UP000887013"/>
    </source>
</evidence>
<comment type="caution">
    <text evidence="1">The sequence shown here is derived from an EMBL/GenBank/DDBJ whole genome shotgun (WGS) entry which is preliminary data.</text>
</comment>
<proteinExistence type="predicted"/>
<organism evidence="1 2">
    <name type="scientific">Nephila pilipes</name>
    <name type="common">Giant wood spider</name>
    <name type="synonym">Nephila maculata</name>
    <dbReference type="NCBI Taxonomy" id="299642"/>
    <lineage>
        <taxon>Eukaryota</taxon>
        <taxon>Metazoa</taxon>
        <taxon>Ecdysozoa</taxon>
        <taxon>Arthropoda</taxon>
        <taxon>Chelicerata</taxon>
        <taxon>Arachnida</taxon>
        <taxon>Araneae</taxon>
        <taxon>Araneomorphae</taxon>
        <taxon>Entelegynae</taxon>
        <taxon>Araneoidea</taxon>
        <taxon>Nephilidae</taxon>
        <taxon>Nephila</taxon>
    </lineage>
</organism>
<sequence>MLSTAYNPPRLGRDIIVWRARRGVDLRKIISAENIRKFGVVKVNCPCGLSGNVFSDLIEEEEDGHDTQRRCAELETTISSVEPRSLMLSHFRFLIWHLVPT</sequence>
<name>A0A8X6QZM7_NEPPI</name>
<dbReference type="EMBL" id="BMAW01132840">
    <property type="protein sequence ID" value="GFU45356.1"/>
    <property type="molecule type" value="Genomic_DNA"/>
</dbReference>
<dbReference type="AlphaFoldDB" id="A0A8X6QZM7"/>
<protein>
    <submittedName>
        <fullName evidence="1">Uncharacterized protein</fullName>
    </submittedName>
</protein>
<accession>A0A8X6QZM7</accession>
<keyword evidence="2" id="KW-1185">Reference proteome</keyword>
<dbReference type="Proteomes" id="UP000887013">
    <property type="component" value="Unassembled WGS sequence"/>
</dbReference>
<reference evidence="1" key="1">
    <citation type="submission" date="2020-08" db="EMBL/GenBank/DDBJ databases">
        <title>Multicomponent nature underlies the extraordinary mechanical properties of spider dragline silk.</title>
        <authorList>
            <person name="Kono N."/>
            <person name="Nakamura H."/>
            <person name="Mori M."/>
            <person name="Yoshida Y."/>
            <person name="Ohtoshi R."/>
            <person name="Malay A.D."/>
            <person name="Moran D.A.P."/>
            <person name="Tomita M."/>
            <person name="Numata K."/>
            <person name="Arakawa K."/>
        </authorList>
    </citation>
    <scope>NUCLEOTIDE SEQUENCE</scope>
</reference>
<evidence type="ECO:0000313" key="1">
    <source>
        <dbReference type="EMBL" id="GFU45356.1"/>
    </source>
</evidence>